<protein>
    <submittedName>
        <fullName evidence="1">Uncharacterized protein</fullName>
    </submittedName>
</protein>
<accession>A0ACB6Z4I8</accession>
<keyword evidence="2" id="KW-1185">Reference proteome</keyword>
<name>A0ACB6Z4I8_THEGA</name>
<evidence type="ECO:0000313" key="2">
    <source>
        <dbReference type="Proteomes" id="UP000886501"/>
    </source>
</evidence>
<reference evidence="1" key="1">
    <citation type="submission" date="2019-10" db="EMBL/GenBank/DDBJ databases">
        <authorList>
            <consortium name="DOE Joint Genome Institute"/>
            <person name="Kuo A."/>
            <person name="Miyauchi S."/>
            <person name="Kiss E."/>
            <person name="Drula E."/>
            <person name="Kohler A."/>
            <person name="Sanchez-Garcia M."/>
            <person name="Andreopoulos B."/>
            <person name="Barry K.W."/>
            <person name="Bonito G."/>
            <person name="Buee M."/>
            <person name="Carver A."/>
            <person name="Chen C."/>
            <person name="Cichocki N."/>
            <person name="Clum A."/>
            <person name="Culley D."/>
            <person name="Crous P.W."/>
            <person name="Fauchery L."/>
            <person name="Girlanda M."/>
            <person name="Hayes R."/>
            <person name="Keri Z."/>
            <person name="Labutti K."/>
            <person name="Lipzen A."/>
            <person name="Lombard V."/>
            <person name="Magnuson J."/>
            <person name="Maillard F."/>
            <person name="Morin E."/>
            <person name="Murat C."/>
            <person name="Nolan M."/>
            <person name="Ohm R."/>
            <person name="Pangilinan J."/>
            <person name="Pereira M."/>
            <person name="Perotto S."/>
            <person name="Peter M."/>
            <person name="Riley R."/>
            <person name="Sitrit Y."/>
            <person name="Stielow B."/>
            <person name="Szollosi G."/>
            <person name="Zifcakova L."/>
            <person name="Stursova M."/>
            <person name="Spatafora J.W."/>
            <person name="Tedersoo L."/>
            <person name="Vaario L.-M."/>
            <person name="Yamada A."/>
            <person name="Yan M."/>
            <person name="Wang P."/>
            <person name="Xu J."/>
            <person name="Bruns T."/>
            <person name="Baldrian P."/>
            <person name="Vilgalys R."/>
            <person name="Henrissat B."/>
            <person name="Grigoriev I.V."/>
            <person name="Hibbett D."/>
            <person name="Nagy L.G."/>
            <person name="Martin F.M."/>
        </authorList>
    </citation>
    <scope>NUCLEOTIDE SEQUENCE</scope>
    <source>
        <strain evidence="1">P2</strain>
    </source>
</reference>
<dbReference type="Proteomes" id="UP000886501">
    <property type="component" value="Unassembled WGS sequence"/>
</dbReference>
<proteinExistence type="predicted"/>
<dbReference type="EMBL" id="MU118126">
    <property type="protein sequence ID" value="KAF9644649.1"/>
    <property type="molecule type" value="Genomic_DNA"/>
</dbReference>
<comment type="caution">
    <text evidence="1">The sequence shown here is derived from an EMBL/GenBank/DDBJ whole genome shotgun (WGS) entry which is preliminary data.</text>
</comment>
<sequence>MDLFFGWTATALIAYLAGCDSLENDGIDVPSHNVPDHGSDIFASTCVQAFEQDVYPVFTSSPFPGGLPGTSPLPSSSLRCLAGLVLASPRSPLKRRARHQHGSPKRQKVSAEVYKSTSPSSTGTRKKRHGKSNPSRDLEPRVKIHRPQRTLSAQTTPVSHGETLPTSVTHTEDTWLYVQAVPHSTFGPASISPFTGTNSARGKPSPLIADNVMIGRKRSAPAEFDEEASMPHRKKYITGWMSEYIRLRASSWREMLRVMKEARWRPFRPQVIRYLSPAPPSAPLTALRYGCANPITGDLPVMTPTVFSAHRAETPSPSPFPPATTTPPYSPPESPSPFTPPCSLHMEVEAVTSPDAPTPPSGVAYSLTRSAQDCNDSSLSASRISWADKGKWRADASPEGVAYHLDPIAAEVSISTATATGLLPSLSPPTADAPLSSTTPTTSPYLHSLTLRTDPPPLPPLPPPSVPALPLLTLPPPPLAFPPLPVSQWTSTTRAPKRLKAIKRDRRFKTTQPDLHKMGHLRLRSEVKWRLKDLGFEKRATLPYLPAISTKPDQVYPVPVMIGPILALHWPASIFNSPSGPVVSTPRRTDWDDSTRLSVLASLDSPKRGYRLRRRRLTPDEPMEDVEWLGSPP</sequence>
<evidence type="ECO:0000313" key="1">
    <source>
        <dbReference type="EMBL" id="KAF9644649.1"/>
    </source>
</evidence>
<reference evidence="1" key="2">
    <citation type="journal article" date="2020" name="Nat. Commun.">
        <title>Large-scale genome sequencing of mycorrhizal fungi provides insights into the early evolution of symbiotic traits.</title>
        <authorList>
            <person name="Miyauchi S."/>
            <person name="Kiss E."/>
            <person name="Kuo A."/>
            <person name="Drula E."/>
            <person name="Kohler A."/>
            <person name="Sanchez-Garcia M."/>
            <person name="Morin E."/>
            <person name="Andreopoulos B."/>
            <person name="Barry K.W."/>
            <person name="Bonito G."/>
            <person name="Buee M."/>
            <person name="Carver A."/>
            <person name="Chen C."/>
            <person name="Cichocki N."/>
            <person name="Clum A."/>
            <person name="Culley D."/>
            <person name="Crous P.W."/>
            <person name="Fauchery L."/>
            <person name="Girlanda M."/>
            <person name="Hayes R.D."/>
            <person name="Keri Z."/>
            <person name="LaButti K."/>
            <person name="Lipzen A."/>
            <person name="Lombard V."/>
            <person name="Magnuson J."/>
            <person name="Maillard F."/>
            <person name="Murat C."/>
            <person name="Nolan M."/>
            <person name="Ohm R.A."/>
            <person name="Pangilinan J."/>
            <person name="Pereira M.F."/>
            <person name="Perotto S."/>
            <person name="Peter M."/>
            <person name="Pfister S."/>
            <person name="Riley R."/>
            <person name="Sitrit Y."/>
            <person name="Stielow J.B."/>
            <person name="Szollosi G."/>
            <person name="Zifcakova L."/>
            <person name="Stursova M."/>
            <person name="Spatafora J.W."/>
            <person name="Tedersoo L."/>
            <person name="Vaario L.M."/>
            <person name="Yamada A."/>
            <person name="Yan M."/>
            <person name="Wang P."/>
            <person name="Xu J."/>
            <person name="Bruns T."/>
            <person name="Baldrian P."/>
            <person name="Vilgalys R."/>
            <person name="Dunand C."/>
            <person name="Henrissat B."/>
            <person name="Grigoriev I.V."/>
            <person name="Hibbett D."/>
            <person name="Nagy L.G."/>
            <person name="Martin F.M."/>
        </authorList>
    </citation>
    <scope>NUCLEOTIDE SEQUENCE</scope>
    <source>
        <strain evidence="1">P2</strain>
    </source>
</reference>
<gene>
    <name evidence="1" type="ORF">BDM02DRAFT_3272272</name>
</gene>
<organism evidence="1 2">
    <name type="scientific">Thelephora ganbajun</name>
    <name type="common">Ganba fungus</name>
    <dbReference type="NCBI Taxonomy" id="370292"/>
    <lineage>
        <taxon>Eukaryota</taxon>
        <taxon>Fungi</taxon>
        <taxon>Dikarya</taxon>
        <taxon>Basidiomycota</taxon>
        <taxon>Agaricomycotina</taxon>
        <taxon>Agaricomycetes</taxon>
        <taxon>Thelephorales</taxon>
        <taxon>Thelephoraceae</taxon>
        <taxon>Thelephora</taxon>
    </lineage>
</organism>